<gene>
    <name evidence="3" type="ORF">LCGC14_1215050</name>
</gene>
<comment type="caution">
    <text evidence="3">The sequence shown here is derived from an EMBL/GenBank/DDBJ whole genome shotgun (WGS) entry which is preliminary data.</text>
</comment>
<organism evidence="3">
    <name type="scientific">marine sediment metagenome</name>
    <dbReference type="NCBI Taxonomy" id="412755"/>
    <lineage>
        <taxon>unclassified sequences</taxon>
        <taxon>metagenomes</taxon>
        <taxon>ecological metagenomes</taxon>
    </lineage>
</organism>
<sequence>SRIPMAPTKQRHGNKIPTIPQRRKTNQPRPNIRKTQKPILPKTRRTNRKTRTRKGSERMNWKFLVLAVIGIGIGYFLGYVTLDSGLFEISTEPIIIDDDLEEELKLANDNFDYCKTVLTEEKEFSKELWDDYWNCLLPNWCEEDIQLCLEMFPDLSFEELQKDLVFKRTSCYYAENYDKYFERYE</sequence>
<dbReference type="AlphaFoldDB" id="A0A0F9LD49"/>
<evidence type="ECO:0000256" key="1">
    <source>
        <dbReference type="SAM" id="MobiDB-lite"/>
    </source>
</evidence>
<name>A0A0F9LD49_9ZZZZ</name>
<evidence type="ECO:0000313" key="3">
    <source>
        <dbReference type="EMBL" id="KKM92764.1"/>
    </source>
</evidence>
<keyword evidence="2" id="KW-0472">Membrane</keyword>
<dbReference type="EMBL" id="LAZR01006351">
    <property type="protein sequence ID" value="KKM92764.1"/>
    <property type="molecule type" value="Genomic_DNA"/>
</dbReference>
<protein>
    <submittedName>
        <fullName evidence="3">Uncharacterized protein</fullName>
    </submittedName>
</protein>
<keyword evidence="2" id="KW-1133">Transmembrane helix</keyword>
<feature type="transmembrane region" description="Helical" evidence="2">
    <location>
        <begin position="63"/>
        <end position="82"/>
    </location>
</feature>
<feature type="compositionally biased region" description="Basic residues" evidence="1">
    <location>
        <begin position="21"/>
        <end position="53"/>
    </location>
</feature>
<feature type="region of interest" description="Disordered" evidence="1">
    <location>
        <begin position="1"/>
        <end position="54"/>
    </location>
</feature>
<feature type="non-terminal residue" evidence="3">
    <location>
        <position position="1"/>
    </location>
</feature>
<keyword evidence="2" id="KW-0812">Transmembrane</keyword>
<proteinExistence type="predicted"/>
<reference evidence="3" key="1">
    <citation type="journal article" date="2015" name="Nature">
        <title>Complex archaea that bridge the gap between prokaryotes and eukaryotes.</title>
        <authorList>
            <person name="Spang A."/>
            <person name="Saw J.H."/>
            <person name="Jorgensen S.L."/>
            <person name="Zaremba-Niedzwiedzka K."/>
            <person name="Martijn J."/>
            <person name="Lind A.E."/>
            <person name="van Eijk R."/>
            <person name="Schleper C."/>
            <person name="Guy L."/>
            <person name="Ettema T.J."/>
        </authorList>
    </citation>
    <scope>NUCLEOTIDE SEQUENCE</scope>
</reference>
<accession>A0A0F9LD49</accession>
<evidence type="ECO:0000256" key="2">
    <source>
        <dbReference type="SAM" id="Phobius"/>
    </source>
</evidence>